<dbReference type="CDD" id="cd07377">
    <property type="entry name" value="WHTH_GntR"/>
    <property type="match status" value="1"/>
</dbReference>
<feature type="domain" description="HTH gntR-type" evidence="5">
    <location>
        <begin position="18"/>
        <end position="85"/>
    </location>
</feature>
<dbReference type="InterPro" id="IPR000524">
    <property type="entry name" value="Tscrpt_reg_HTH_GntR"/>
</dbReference>
<dbReference type="InterPro" id="IPR036390">
    <property type="entry name" value="WH_DNA-bd_sf"/>
</dbReference>
<dbReference type="SMART" id="SM00345">
    <property type="entry name" value="HTH_GNTR"/>
    <property type="match status" value="1"/>
</dbReference>
<dbReference type="GO" id="GO:0003677">
    <property type="term" value="F:DNA binding"/>
    <property type="evidence" value="ECO:0007669"/>
    <property type="project" value="UniProtKB-KW"/>
</dbReference>
<comment type="caution">
    <text evidence="6">The sequence shown here is derived from an EMBL/GenBank/DDBJ whole genome shotgun (WGS) entry which is preliminary data.</text>
</comment>
<protein>
    <submittedName>
        <fullName evidence="6">GntR family transcriptional regulator</fullName>
    </submittedName>
</protein>
<reference evidence="6 7" key="1">
    <citation type="submission" date="2020-03" db="EMBL/GenBank/DDBJ databases">
        <title>Bradyrhizobium diversity isolated from nodules of Indigofera sp.</title>
        <authorList>
            <person name="Klepa M."/>
            <person name="Helene L."/>
            <person name="Hungria M."/>
        </authorList>
    </citation>
    <scope>NUCLEOTIDE SEQUENCE [LARGE SCALE GENOMIC DNA]</scope>
    <source>
        <strain evidence="6 7">WSM 1791</strain>
    </source>
</reference>
<name>A0A7Y4LXD7_9BRAD</name>
<dbReference type="Pfam" id="PF00392">
    <property type="entry name" value="GntR"/>
    <property type="match status" value="1"/>
</dbReference>
<dbReference type="SUPFAM" id="SSF46785">
    <property type="entry name" value="Winged helix' DNA-binding domain"/>
    <property type="match status" value="1"/>
</dbReference>
<dbReference type="Gene3D" id="1.20.120.530">
    <property type="entry name" value="GntR ligand-binding domain-like"/>
    <property type="match status" value="1"/>
</dbReference>
<evidence type="ECO:0000313" key="7">
    <source>
        <dbReference type="Proteomes" id="UP000544122"/>
    </source>
</evidence>
<evidence type="ECO:0000256" key="4">
    <source>
        <dbReference type="SAM" id="MobiDB-lite"/>
    </source>
</evidence>
<dbReference type="PANTHER" id="PTHR43537:SF20">
    <property type="entry name" value="HTH-TYPE TRANSCRIPTIONAL REPRESSOR GLAR"/>
    <property type="match status" value="1"/>
</dbReference>
<dbReference type="Gene3D" id="1.10.10.10">
    <property type="entry name" value="Winged helix-like DNA-binding domain superfamily/Winged helix DNA-binding domain"/>
    <property type="match status" value="1"/>
</dbReference>
<dbReference type="SUPFAM" id="SSF48008">
    <property type="entry name" value="GntR ligand-binding domain-like"/>
    <property type="match status" value="1"/>
</dbReference>
<evidence type="ECO:0000313" key="6">
    <source>
        <dbReference type="EMBL" id="NOJ42119.1"/>
    </source>
</evidence>
<dbReference type="AlphaFoldDB" id="A0A7Y4LXD7"/>
<keyword evidence="1" id="KW-0805">Transcription regulation</keyword>
<dbReference type="InterPro" id="IPR008920">
    <property type="entry name" value="TF_FadR/GntR_C"/>
</dbReference>
<organism evidence="6 7">
    <name type="scientific">Bradyrhizobium australiense</name>
    <dbReference type="NCBI Taxonomy" id="2721161"/>
    <lineage>
        <taxon>Bacteria</taxon>
        <taxon>Pseudomonadati</taxon>
        <taxon>Pseudomonadota</taxon>
        <taxon>Alphaproteobacteria</taxon>
        <taxon>Hyphomicrobiales</taxon>
        <taxon>Nitrobacteraceae</taxon>
        <taxon>Bradyrhizobium</taxon>
    </lineage>
</organism>
<evidence type="ECO:0000259" key="5">
    <source>
        <dbReference type="PROSITE" id="PS50949"/>
    </source>
</evidence>
<dbReference type="InterPro" id="IPR036388">
    <property type="entry name" value="WH-like_DNA-bd_sf"/>
</dbReference>
<evidence type="ECO:0000256" key="3">
    <source>
        <dbReference type="ARBA" id="ARBA00023163"/>
    </source>
</evidence>
<dbReference type="InterPro" id="IPR011711">
    <property type="entry name" value="GntR_C"/>
</dbReference>
<dbReference type="Pfam" id="PF07729">
    <property type="entry name" value="FCD"/>
    <property type="match status" value="1"/>
</dbReference>
<proteinExistence type="predicted"/>
<evidence type="ECO:0000256" key="2">
    <source>
        <dbReference type="ARBA" id="ARBA00023125"/>
    </source>
</evidence>
<dbReference type="EMBL" id="JAAVLX010000007">
    <property type="protein sequence ID" value="NOJ42119.1"/>
    <property type="molecule type" value="Genomic_DNA"/>
</dbReference>
<dbReference type="SMART" id="SM00895">
    <property type="entry name" value="FCD"/>
    <property type="match status" value="1"/>
</dbReference>
<dbReference type="PROSITE" id="PS50949">
    <property type="entry name" value="HTH_GNTR"/>
    <property type="match status" value="1"/>
</dbReference>
<dbReference type="GO" id="GO:0003700">
    <property type="term" value="F:DNA-binding transcription factor activity"/>
    <property type="evidence" value="ECO:0007669"/>
    <property type="project" value="InterPro"/>
</dbReference>
<gene>
    <name evidence="6" type="ORF">HCN58_21420</name>
</gene>
<accession>A0A7Y4LXD7</accession>
<dbReference type="PANTHER" id="PTHR43537">
    <property type="entry name" value="TRANSCRIPTIONAL REGULATOR, GNTR FAMILY"/>
    <property type="match status" value="1"/>
</dbReference>
<keyword evidence="2" id="KW-0238">DNA-binding</keyword>
<dbReference type="Proteomes" id="UP000544122">
    <property type="component" value="Unassembled WGS sequence"/>
</dbReference>
<feature type="region of interest" description="Disordered" evidence="4">
    <location>
        <begin position="1"/>
        <end position="20"/>
    </location>
</feature>
<evidence type="ECO:0000256" key="1">
    <source>
        <dbReference type="ARBA" id="ARBA00023015"/>
    </source>
</evidence>
<dbReference type="RefSeq" id="WP_171581375.1">
    <property type="nucleotide sequence ID" value="NZ_JAAVLX010000007.1"/>
</dbReference>
<keyword evidence="3" id="KW-0804">Transcription</keyword>
<sequence length="242" mass="26790">MSSIGLSFGGSPADARPRSLTSAVQERLRADILSTRLLPGQKLHIAGLAKQFSVSLAAVREALSRLVADGLVQASDQRGFRVSPVSPADLRDVTQTRVDIEGLALRRSIERGDATWLAAVEKSFTALCAVPQTYPDDPTHHYEEWVVRHRVFHRTLVNACGSQWLLGFRDVLHEQSERYRRLAIRRNTEHTRDVEAEHAAIVRATLGRDADAAVAALSKHFMTTMRLVELATSETFRGVDTA</sequence>
<keyword evidence="7" id="KW-1185">Reference proteome</keyword>